<evidence type="ECO:0000259" key="2">
    <source>
        <dbReference type="Pfam" id="PF08327"/>
    </source>
</evidence>
<evidence type="ECO:0000313" key="4">
    <source>
        <dbReference type="Proteomes" id="UP000064921"/>
    </source>
</evidence>
<dbReference type="KEGG" id="pphr:APZ00_03720"/>
<dbReference type="STRING" id="121719.APZ00_03720"/>
<comment type="similarity">
    <text evidence="1">Belongs to the AHA1 family.</text>
</comment>
<dbReference type="InterPro" id="IPR023393">
    <property type="entry name" value="START-like_dom_sf"/>
</dbReference>
<reference evidence="3 4" key="1">
    <citation type="submission" date="2015-10" db="EMBL/GenBank/DDBJ databases">
        <title>The world's first case of liver abscess caused by Pannonibacter phragmitetus.</title>
        <authorList>
            <person name="Ming D."/>
            <person name="Wang M."/>
            <person name="Zhou Y."/>
            <person name="Jiang T."/>
            <person name="Hu S."/>
        </authorList>
    </citation>
    <scope>NUCLEOTIDE SEQUENCE [LARGE SCALE GENOMIC DNA]</scope>
    <source>
        <strain evidence="3 4">31801</strain>
    </source>
</reference>
<dbReference type="Proteomes" id="UP000064921">
    <property type="component" value="Chromosome"/>
</dbReference>
<dbReference type="EMBL" id="CP013068">
    <property type="protein sequence ID" value="ALV26289.1"/>
    <property type="molecule type" value="Genomic_DNA"/>
</dbReference>
<dbReference type="AlphaFoldDB" id="A0A0U3E3V9"/>
<proteinExistence type="inferred from homology"/>
<name>A0A0U3E3V9_9HYPH</name>
<feature type="domain" description="Activator of Hsp90 ATPase homologue 1/2-like C-terminal" evidence="2">
    <location>
        <begin position="33"/>
        <end position="144"/>
    </location>
</feature>
<keyword evidence="4" id="KW-1185">Reference proteome</keyword>
<gene>
    <name evidence="3" type="ORF">APZ00_03720</name>
</gene>
<dbReference type="SUPFAM" id="SSF55961">
    <property type="entry name" value="Bet v1-like"/>
    <property type="match status" value="1"/>
</dbReference>
<dbReference type="CDD" id="cd08899">
    <property type="entry name" value="SRPBCC_CalC_Aha1-like_6"/>
    <property type="match status" value="1"/>
</dbReference>
<dbReference type="Pfam" id="PF08327">
    <property type="entry name" value="AHSA1"/>
    <property type="match status" value="1"/>
</dbReference>
<evidence type="ECO:0000256" key="1">
    <source>
        <dbReference type="ARBA" id="ARBA00006817"/>
    </source>
</evidence>
<dbReference type="RefSeq" id="WP_058898093.1">
    <property type="nucleotide sequence ID" value="NZ_CP013068.1"/>
</dbReference>
<protein>
    <recommendedName>
        <fullName evidence="2">Activator of Hsp90 ATPase homologue 1/2-like C-terminal domain-containing protein</fullName>
    </recommendedName>
</protein>
<organism evidence="3 4">
    <name type="scientific">Pannonibacter phragmitetus</name>
    <dbReference type="NCBI Taxonomy" id="121719"/>
    <lineage>
        <taxon>Bacteria</taxon>
        <taxon>Pseudomonadati</taxon>
        <taxon>Pseudomonadota</taxon>
        <taxon>Alphaproteobacteria</taxon>
        <taxon>Hyphomicrobiales</taxon>
        <taxon>Stappiaceae</taxon>
        <taxon>Pannonibacter</taxon>
    </lineage>
</organism>
<sequence length="183" mass="20490">MGRKDFKCGPLAEVSRETGDGEATLIFRRNLAHPPEKVWRALTQPNEQIEWMPFVSDRDIGTPGPFFLRMTDHEEAGESAAEVLKAEPARLLQYTWGDDVLTWELEPRGSGTRLTLRHRTNVPEHFASFAAGWHICIDVMVRFLDGSPVGPIVGEAAMEFGWQDLHEAYSEILAAALDNTTQA</sequence>
<dbReference type="Gene3D" id="3.30.530.20">
    <property type="match status" value="1"/>
</dbReference>
<dbReference type="InterPro" id="IPR013538">
    <property type="entry name" value="ASHA1/2-like_C"/>
</dbReference>
<accession>A0A0U3E3V9</accession>
<evidence type="ECO:0000313" key="3">
    <source>
        <dbReference type="EMBL" id="ALV26289.1"/>
    </source>
</evidence>